<proteinExistence type="predicted"/>
<evidence type="ECO:0000259" key="1">
    <source>
        <dbReference type="Pfam" id="PF13460"/>
    </source>
</evidence>
<dbReference type="SUPFAM" id="SSF51735">
    <property type="entry name" value="NAD(P)-binding Rossmann-fold domains"/>
    <property type="match status" value="1"/>
</dbReference>
<keyword evidence="3" id="KW-1185">Reference proteome</keyword>
<protein>
    <recommendedName>
        <fullName evidence="1">NAD(P)-binding domain-containing protein</fullName>
    </recommendedName>
</protein>
<dbReference type="RefSeq" id="WP_236339563.1">
    <property type="nucleotide sequence ID" value="NZ_CAKMMF010000005.1"/>
</dbReference>
<dbReference type="Pfam" id="PF13460">
    <property type="entry name" value="NAD_binding_10"/>
    <property type="match status" value="1"/>
</dbReference>
<dbReference type="Proteomes" id="UP000838686">
    <property type="component" value="Unassembled WGS sequence"/>
</dbReference>
<evidence type="ECO:0000313" key="3">
    <source>
        <dbReference type="Proteomes" id="UP000838686"/>
    </source>
</evidence>
<dbReference type="PANTHER" id="PTHR14097:SF7">
    <property type="entry name" value="OXIDOREDUCTASE HTATIP2"/>
    <property type="match status" value="1"/>
</dbReference>
<reference evidence="2" key="1">
    <citation type="submission" date="2022-01" db="EMBL/GenBank/DDBJ databases">
        <authorList>
            <person name="Criscuolo A."/>
        </authorList>
    </citation>
    <scope>NUCLEOTIDE SEQUENCE</scope>
    <source>
        <strain evidence="2">CIP111893</strain>
    </source>
</reference>
<dbReference type="InterPro" id="IPR036291">
    <property type="entry name" value="NAD(P)-bd_dom_sf"/>
</dbReference>
<accession>A0ABN8G449</accession>
<gene>
    <name evidence="2" type="ORF">PAECIP111893_01200</name>
</gene>
<feature type="domain" description="NAD(P)-binding" evidence="1">
    <location>
        <begin position="12"/>
        <end position="80"/>
    </location>
</feature>
<organism evidence="2 3">
    <name type="scientific">Paenibacillus plantiphilus</name>
    <dbReference type="NCBI Taxonomy" id="2905650"/>
    <lineage>
        <taxon>Bacteria</taxon>
        <taxon>Bacillati</taxon>
        <taxon>Bacillota</taxon>
        <taxon>Bacilli</taxon>
        <taxon>Bacillales</taxon>
        <taxon>Paenibacillaceae</taxon>
        <taxon>Paenibacillus</taxon>
    </lineage>
</organism>
<dbReference type="Gene3D" id="3.40.50.720">
    <property type="entry name" value="NAD(P)-binding Rossmann-like Domain"/>
    <property type="match status" value="1"/>
</dbReference>
<dbReference type="PANTHER" id="PTHR14097">
    <property type="entry name" value="OXIDOREDUCTASE HTATIP2"/>
    <property type="match status" value="1"/>
</dbReference>
<dbReference type="InterPro" id="IPR016040">
    <property type="entry name" value="NAD(P)-bd_dom"/>
</dbReference>
<dbReference type="EMBL" id="CAKMMF010000005">
    <property type="protein sequence ID" value="CAH1198989.1"/>
    <property type="molecule type" value="Genomic_DNA"/>
</dbReference>
<comment type="caution">
    <text evidence="2">The sequence shown here is derived from an EMBL/GenBank/DDBJ whole genome shotgun (WGS) entry which is preliminary data.</text>
</comment>
<sequence>MSAEQGTALLAGASGLVGAELLQELLEGQQYSKVKALVRSPLSMEHPRLEQIVVDYDNLDSYMEHFSVDAVYCCLGTTIKKAGSQEAF</sequence>
<evidence type="ECO:0000313" key="2">
    <source>
        <dbReference type="EMBL" id="CAH1198989.1"/>
    </source>
</evidence>
<name>A0ABN8G449_9BACL</name>